<keyword evidence="1" id="KW-0677">Repeat</keyword>
<proteinExistence type="predicted"/>
<accession>A0A443SHM8</accession>
<keyword evidence="5" id="KW-1185">Reference proteome</keyword>
<feature type="repeat" description="HEAT" evidence="2">
    <location>
        <begin position="509"/>
        <end position="547"/>
    </location>
</feature>
<dbReference type="InterPro" id="IPR011989">
    <property type="entry name" value="ARM-like"/>
</dbReference>
<reference evidence="4 5" key="1">
    <citation type="journal article" date="2018" name="Gigascience">
        <title>Genomes of trombidid mites reveal novel predicted allergens and laterally-transferred genes associated with secondary metabolism.</title>
        <authorList>
            <person name="Dong X."/>
            <person name="Chaisiri K."/>
            <person name="Xia D."/>
            <person name="Armstrong S.D."/>
            <person name="Fang Y."/>
            <person name="Donnelly M.J."/>
            <person name="Kadowaki T."/>
            <person name="McGarry J.W."/>
            <person name="Darby A.C."/>
            <person name="Makepeace B.L."/>
        </authorList>
    </citation>
    <scope>NUCLEOTIDE SEQUENCE [LARGE SCALE GENOMIC DNA]</scope>
    <source>
        <strain evidence="4">UoL-UT</strain>
    </source>
</reference>
<dbReference type="Proteomes" id="UP000288716">
    <property type="component" value="Unassembled WGS sequence"/>
</dbReference>
<evidence type="ECO:0000313" key="4">
    <source>
        <dbReference type="EMBL" id="RWS27028.1"/>
    </source>
</evidence>
<dbReference type="STRING" id="299467.A0A443SHM8"/>
<dbReference type="SUPFAM" id="SSF48371">
    <property type="entry name" value="ARM repeat"/>
    <property type="match status" value="1"/>
</dbReference>
<dbReference type="EMBL" id="NCKV01002303">
    <property type="protein sequence ID" value="RWS27028.1"/>
    <property type="molecule type" value="Genomic_DNA"/>
</dbReference>
<evidence type="ECO:0000259" key="3">
    <source>
        <dbReference type="Pfam" id="PF22956"/>
    </source>
</evidence>
<name>A0A443SHM8_9ACAR</name>
<evidence type="ECO:0000256" key="2">
    <source>
        <dbReference type="PROSITE-ProRule" id="PRU00103"/>
    </source>
</evidence>
<dbReference type="GO" id="GO:0005737">
    <property type="term" value="C:cytoplasm"/>
    <property type="evidence" value="ECO:0007669"/>
    <property type="project" value="TreeGrafter"/>
</dbReference>
<dbReference type="InterPro" id="IPR021133">
    <property type="entry name" value="HEAT_type_2"/>
</dbReference>
<feature type="repeat" description="HEAT" evidence="2">
    <location>
        <begin position="14"/>
        <end position="52"/>
    </location>
</feature>
<dbReference type="VEuPathDB" id="VectorBase:LDEU005012"/>
<feature type="non-terminal residue" evidence="4">
    <location>
        <position position="568"/>
    </location>
</feature>
<dbReference type="Gene3D" id="1.25.10.10">
    <property type="entry name" value="Leucine-rich Repeat Variant"/>
    <property type="match status" value="2"/>
</dbReference>
<dbReference type="InterPro" id="IPR055231">
    <property type="entry name" value="2AA_helical"/>
</dbReference>
<comment type="caution">
    <text evidence="4">The sequence shown here is derived from an EMBL/GenBank/DDBJ whole genome shotgun (WGS) entry which is preliminary data.</text>
</comment>
<dbReference type="PANTHER" id="PTHR10648:SF1">
    <property type="entry name" value="SERINE_THREONINE-PROTEIN PHOSPHATASE 4 REGULATORY SUBUNIT 1"/>
    <property type="match status" value="1"/>
</dbReference>
<feature type="repeat" description="HEAT" evidence="2">
    <location>
        <begin position="391"/>
        <end position="429"/>
    </location>
</feature>
<protein>
    <recommendedName>
        <fullName evidence="3">Phosphatase 2A Regulatory Subunit A helical domain-containing protein</fullName>
    </recommendedName>
</protein>
<dbReference type="PROSITE" id="PS50077">
    <property type="entry name" value="HEAT_REPEAT"/>
    <property type="match status" value="3"/>
</dbReference>
<dbReference type="Pfam" id="PF22956">
    <property type="entry name" value="VPS15-like_hel"/>
    <property type="match status" value="1"/>
</dbReference>
<feature type="domain" description="Phosphatase 2A Regulatory Subunit A helical" evidence="3">
    <location>
        <begin position="9"/>
        <end position="119"/>
    </location>
</feature>
<gene>
    <name evidence="4" type="ORF">B4U80_05346</name>
</gene>
<evidence type="ECO:0000256" key="1">
    <source>
        <dbReference type="ARBA" id="ARBA00022737"/>
    </source>
</evidence>
<sequence length="568" mass="64577">MIRFLGKETTERLFINHFTRLCSDSSFNVRRVCASNFGEFCSVIGQDLTEELLLPHFKLLCEDGVWGVRKACADVFVPVSCVCSNDARRNTLASLFVNLLCDHSRWVKTAAFQALGPFISTFADPSKTGLYYNNGTVVVVDDMKDIDSNDSGCSVDSSENVTSPEVDDCDLQQLQCDLKRISSTDFCEPDSRSTFCDSEVIRKTFQLDNHSAFNNFQYWRIPIPEIELDIERGECTQIPVRVHIENDSNKEVFSTTKLSDVISNEDNGWTMSSEVDVACFSNLTNSSRFTTNGENIYCVVDDEKNLTTGIKLIDIYDVKNQLRKSQQVNSQPYSVKAVLKQNIIPSELLEHYLNMINPINYQTIDPELSHHCAYSLPAVALTLGRKYWPCLKETYETLASDMQWSVRWTLASSLHQMSLILGPEYTSRDLLPVFLNFMKDLDEVRFGILQNLAAILELFTRTEQLGILPKISDFLKMDNYRNWRFRLTLAHQVIAVSSLYSPTEIKQYLVPIAFTLVNDKVAEVRLSAINVLSNLLKRIFCDHTSTLNDIQSSIINEIRTSLALSSKW</sequence>
<dbReference type="OrthoDB" id="340346at2759"/>
<dbReference type="AlphaFoldDB" id="A0A443SHM8"/>
<dbReference type="InterPro" id="IPR051023">
    <property type="entry name" value="PP2A_Regulatory_Subunit_A"/>
</dbReference>
<dbReference type="GO" id="GO:0019888">
    <property type="term" value="F:protein phosphatase regulator activity"/>
    <property type="evidence" value="ECO:0007669"/>
    <property type="project" value="TreeGrafter"/>
</dbReference>
<dbReference type="PANTHER" id="PTHR10648">
    <property type="entry name" value="SERINE/THREONINE-PROTEIN PHOSPHATASE PP2A 65 KDA REGULATORY SUBUNIT"/>
    <property type="match status" value="1"/>
</dbReference>
<dbReference type="InterPro" id="IPR016024">
    <property type="entry name" value="ARM-type_fold"/>
</dbReference>
<organism evidence="4 5">
    <name type="scientific">Leptotrombidium deliense</name>
    <dbReference type="NCBI Taxonomy" id="299467"/>
    <lineage>
        <taxon>Eukaryota</taxon>
        <taxon>Metazoa</taxon>
        <taxon>Ecdysozoa</taxon>
        <taxon>Arthropoda</taxon>
        <taxon>Chelicerata</taxon>
        <taxon>Arachnida</taxon>
        <taxon>Acari</taxon>
        <taxon>Acariformes</taxon>
        <taxon>Trombidiformes</taxon>
        <taxon>Prostigmata</taxon>
        <taxon>Anystina</taxon>
        <taxon>Parasitengona</taxon>
        <taxon>Trombiculoidea</taxon>
        <taxon>Trombiculidae</taxon>
        <taxon>Leptotrombidium</taxon>
    </lineage>
</organism>
<evidence type="ECO:0000313" key="5">
    <source>
        <dbReference type="Proteomes" id="UP000288716"/>
    </source>
</evidence>